<name>A0A4S4EP64_CAMSN</name>
<dbReference type="PANTHER" id="PTHR33737">
    <property type="entry name" value="OS05G0121800 PROTEIN"/>
    <property type="match status" value="1"/>
</dbReference>
<reference evidence="1 2" key="1">
    <citation type="journal article" date="2018" name="Proc. Natl. Acad. Sci. U.S.A.">
        <title>Draft genome sequence of Camellia sinensis var. sinensis provides insights into the evolution of the tea genome and tea quality.</title>
        <authorList>
            <person name="Wei C."/>
            <person name="Yang H."/>
            <person name="Wang S."/>
            <person name="Zhao J."/>
            <person name="Liu C."/>
            <person name="Gao L."/>
            <person name="Xia E."/>
            <person name="Lu Y."/>
            <person name="Tai Y."/>
            <person name="She G."/>
            <person name="Sun J."/>
            <person name="Cao H."/>
            <person name="Tong W."/>
            <person name="Gao Q."/>
            <person name="Li Y."/>
            <person name="Deng W."/>
            <person name="Jiang X."/>
            <person name="Wang W."/>
            <person name="Chen Q."/>
            <person name="Zhang S."/>
            <person name="Li H."/>
            <person name="Wu J."/>
            <person name="Wang P."/>
            <person name="Li P."/>
            <person name="Shi C."/>
            <person name="Zheng F."/>
            <person name="Jian J."/>
            <person name="Huang B."/>
            <person name="Shan D."/>
            <person name="Shi M."/>
            <person name="Fang C."/>
            <person name="Yue Y."/>
            <person name="Li F."/>
            <person name="Li D."/>
            <person name="Wei S."/>
            <person name="Han B."/>
            <person name="Jiang C."/>
            <person name="Yin Y."/>
            <person name="Xia T."/>
            <person name="Zhang Z."/>
            <person name="Bennetzen J.L."/>
            <person name="Zhao S."/>
            <person name="Wan X."/>
        </authorList>
    </citation>
    <scope>NUCLEOTIDE SEQUENCE [LARGE SCALE GENOMIC DNA]</scope>
    <source>
        <strain evidence="2">cv. Shuchazao</strain>
        <tissue evidence="1">Leaf</tissue>
    </source>
</reference>
<comment type="caution">
    <text evidence="1">The sequence shown here is derived from an EMBL/GenBank/DDBJ whole genome shotgun (WGS) entry which is preliminary data.</text>
</comment>
<gene>
    <name evidence="1" type="ORF">TEA_019458</name>
</gene>
<sequence length="554" mass="62914">MKNHQQISVSASTLGIILQLLELIHSSIFNFSLKHFILEFIFTSVSEKIDEQEGFKLFGTTDSREPENAAEILEEREQKLLFYESTELGRASNLRKSLDWDSGFLTRAAVSEKIEEQEGFKLFGTTDSREPENAAAILEEREQKLLFYESTELGRASNLHKSLDWDSGFLTSAAVSERIDEQEGFKLLGTTDSREPENAVEILEEREQKLLFYESTQLGRASNLRKSLDWDSGFFTSAGLLDPEELFAINKGFEKAEAHLLPEVQEDLCRWRYADSESTLDSDDFSLDSNQSTEVDLFEGIRASIKKSNIMSDVCKSGVGEAHKRDTHLSERIDEQEGFKLFGTTDSREPENAVEILEEREQKLLFYESTELGRASNLRKSLDWDSGFFTSAGVLDSEELFVINKGFEKAEAHLLPEVQEDLCRWRYAGLESTLDSDYFSLDSNQSTEVDLFEGIRASIEKSNIMSNICKSGVGEAHKRDTHSVPEKIDEQEGFKLFGTIDSREPENAAEILEEREQKLLFYESTQLGRASNLRKSLDWDSGFFTSAGMVLQQI</sequence>
<proteinExistence type="predicted"/>
<accession>A0A4S4EP64</accession>
<evidence type="ECO:0000313" key="2">
    <source>
        <dbReference type="Proteomes" id="UP000306102"/>
    </source>
</evidence>
<keyword evidence="2" id="KW-1185">Reference proteome</keyword>
<dbReference type="GO" id="GO:0008017">
    <property type="term" value="F:microtubule binding"/>
    <property type="evidence" value="ECO:0007669"/>
    <property type="project" value="InterPro"/>
</dbReference>
<protein>
    <submittedName>
        <fullName evidence="1">Uncharacterized protein</fullName>
    </submittedName>
</protein>
<dbReference type="InterPro" id="IPR045882">
    <property type="entry name" value="GPT1/2"/>
</dbReference>
<organism evidence="1 2">
    <name type="scientific">Camellia sinensis var. sinensis</name>
    <name type="common">China tea</name>
    <dbReference type="NCBI Taxonomy" id="542762"/>
    <lineage>
        <taxon>Eukaryota</taxon>
        <taxon>Viridiplantae</taxon>
        <taxon>Streptophyta</taxon>
        <taxon>Embryophyta</taxon>
        <taxon>Tracheophyta</taxon>
        <taxon>Spermatophyta</taxon>
        <taxon>Magnoliopsida</taxon>
        <taxon>eudicotyledons</taxon>
        <taxon>Gunneridae</taxon>
        <taxon>Pentapetalae</taxon>
        <taxon>asterids</taxon>
        <taxon>Ericales</taxon>
        <taxon>Theaceae</taxon>
        <taxon>Camellia</taxon>
    </lineage>
</organism>
<evidence type="ECO:0000313" key="1">
    <source>
        <dbReference type="EMBL" id="THG18064.1"/>
    </source>
</evidence>
<dbReference type="EMBL" id="SDRB02003259">
    <property type="protein sequence ID" value="THG18064.1"/>
    <property type="molecule type" value="Genomic_DNA"/>
</dbReference>
<dbReference type="Proteomes" id="UP000306102">
    <property type="component" value="Unassembled WGS sequence"/>
</dbReference>
<dbReference type="AlphaFoldDB" id="A0A4S4EP64"/>
<dbReference type="PANTHER" id="PTHR33737:SF2">
    <property type="entry name" value="OS12G0102700 PROTEIN"/>
    <property type="match status" value="1"/>
</dbReference>